<dbReference type="Proteomes" id="UP000285274">
    <property type="component" value="Unassembled WGS sequence"/>
</dbReference>
<feature type="transmembrane region" description="Helical" evidence="1">
    <location>
        <begin position="200"/>
        <end position="218"/>
    </location>
</feature>
<feature type="transmembrane region" description="Helical" evidence="1">
    <location>
        <begin position="25"/>
        <end position="46"/>
    </location>
</feature>
<keyword evidence="1" id="KW-0812">Transmembrane</keyword>
<proteinExistence type="predicted"/>
<dbReference type="Pfam" id="PF06182">
    <property type="entry name" value="ABC2_membrane_6"/>
    <property type="match status" value="1"/>
</dbReference>
<feature type="transmembrane region" description="Helical" evidence="1">
    <location>
        <begin position="143"/>
        <end position="171"/>
    </location>
</feature>
<feature type="transmembrane region" description="Helical" evidence="1">
    <location>
        <begin position="230"/>
        <end position="251"/>
    </location>
</feature>
<sequence>MESIQLYFDLIKAGLKRFAEYRSSFIAGFFGLIMINGSSILLIWVMLKNFHTLNEWTFWQIVFNYCLFLSCLGFHNTFFRHISDLENHIVNGTFDRFLLRPVSPLLQLASEKISITDLCDFTTGMIGALFAAKMLHIQITVGFMLGFIVSIINGVYVFTAILFSVSCISFWTMKSKSILYSTNEIQESVQHYPISIFNKAFKFIVTVLLPYGLVNYYPSLILLNKVNVHWVYVIMIALVDMIYGVIGAFLWRRGLKRYNGSGS</sequence>
<dbReference type="RefSeq" id="WP_117992585.1">
    <property type="nucleotide sequence ID" value="NZ_QRVM01000079.1"/>
</dbReference>
<dbReference type="PANTHER" id="PTHR36833">
    <property type="entry name" value="SLR0610 PROTEIN-RELATED"/>
    <property type="match status" value="1"/>
</dbReference>
<evidence type="ECO:0008006" key="4">
    <source>
        <dbReference type="Google" id="ProtNLM"/>
    </source>
</evidence>
<evidence type="ECO:0000256" key="1">
    <source>
        <dbReference type="SAM" id="Phobius"/>
    </source>
</evidence>
<protein>
    <recommendedName>
        <fullName evidence="4">ABC transporter permease</fullName>
    </recommendedName>
</protein>
<keyword evidence="1" id="KW-1133">Transmembrane helix</keyword>
<feature type="transmembrane region" description="Helical" evidence="1">
    <location>
        <begin position="58"/>
        <end position="79"/>
    </location>
</feature>
<keyword evidence="1" id="KW-0472">Membrane</keyword>
<comment type="caution">
    <text evidence="2">The sequence shown here is derived from an EMBL/GenBank/DDBJ whole genome shotgun (WGS) entry which is preliminary data.</text>
</comment>
<evidence type="ECO:0000313" key="3">
    <source>
        <dbReference type="Proteomes" id="UP000285274"/>
    </source>
</evidence>
<dbReference type="PANTHER" id="PTHR36833:SF1">
    <property type="entry name" value="INTEGRAL MEMBRANE TRANSPORT PROTEIN"/>
    <property type="match status" value="1"/>
</dbReference>
<dbReference type="EMBL" id="QRVM01000079">
    <property type="protein sequence ID" value="RGS44201.1"/>
    <property type="molecule type" value="Genomic_DNA"/>
</dbReference>
<dbReference type="AlphaFoldDB" id="A0A412IVJ2"/>
<name>A0A412IVJ2_9FIRM</name>
<dbReference type="InterPro" id="IPR010390">
    <property type="entry name" value="ABC-2_transporter-like"/>
</dbReference>
<gene>
    <name evidence="2" type="ORF">DWX92_11305</name>
</gene>
<reference evidence="2 3" key="1">
    <citation type="submission" date="2018-08" db="EMBL/GenBank/DDBJ databases">
        <title>A genome reference for cultivated species of the human gut microbiota.</title>
        <authorList>
            <person name="Zou Y."/>
            <person name="Xue W."/>
            <person name="Luo G."/>
        </authorList>
    </citation>
    <scope>NUCLEOTIDE SEQUENCE [LARGE SCALE GENOMIC DNA]</scope>
    <source>
        <strain evidence="2 3">AF22-10AC</strain>
    </source>
</reference>
<accession>A0A412IVJ2</accession>
<evidence type="ECO:0000313" key="2">
    <source>
        <dbReference type="EMBL" id="RGS44201.1"/>
    </source>
</evidence>
<organism evidence="2 3">
    <name type="scientific">Holdemanella biformis</name>
    <dbReference type="NCBI Taxonomy" id="1735"/>
    <lineage>
        <taxon>Bacteria</taxon>
        <taxon>Bacillati</taxon>
        <taxon>Bacillota</taxon>
        <taxon>Erysipelotrichia</taxon>
        <taxon>Erysipelotrichales</taxon>
        <taxon>Erysipelotrichaceae</taxon>
        <taxon>Holdemanella</taxon>
    </lineage>
</organism>